<evidence type="ECO:0000313" key="3">
    <source>
        <dbReference type="Proteomes" id="UP000736672"/>
    </source>
</evidence>
<organism evidence="2 3">
    <name type="scientific">Fusarium solani</name>
    <name type="common">Filamentous fungus</name>
    <dbReference type="NCBI Taxonomy" id="169388"/>
    <lineage>
        <taxon>Eukaryota</taxon>
        <taxon>Fungi</taxon>
        <taxon>Dikarya</taxon>
        <taxon>Ascomycota</taxon>
        <taxon>Pezizomycotina</taxon>
        <taxon>Sordariomycetes</taxon>
        <taxon>Hypocreomycetidae</taxon>
        <taxon>Hypocreales</taxon>
        <taxon>Nectriaceae</taxon>
        <taxon>Fusarium</taxon>
        <taxon>Fusarium solani species complex</taxon>
    </lineage>
</organism>
<proteinExistence type="predicted"/>
<gene>
    <name evidence="2" type="ORF">B0J15DRAFT_591029</name>
</gene>
<evidence type="ECO:0000313" key="2">
    <source>
        <dbReference type="EMBL" id="KAH7271045.1"/>
    </source>
</evidence>
<protein>
    <submittedName>
        <fullName evidence="2">Uncharacterized protein</fullName>
    </submittedName>
</protein>
<keyword evidence="3" id="KW-1185">Reference proteome</keyword>
<reference evidence="2" key="1">
    <citation type="journal article" date="2021" name="Nat. Commun.">
        <title>Genetic determinants of endophytism in the Arabidopsis root mycobiome.</title>
        <authorList>
            <person name="Mesny F."/>
            <person name="Miyauchi S."/>
            <person name="Thiergart T."/>
            <person name="Pickel B."/>
            <person name="Atanasova L."/>
            <person name="Karlsson M."/>
            <person name="Huettel B."/>
            <person name="Barry K.W."/>
            <person name="Haridas S."/>
            <person name="Chen C."/>
            <person name="Bauer D."/>
            <person name="Andreopoulos W."/>
            <person name="Pangilinan J."/>
            <person name="LaButti K."/>
            <person name="Riley R."/>
            <person name="Lipzen A."/>
            <person name="Clum A."/>
            <person name="Drula E."/>
            <person name="Henrissat B."/>
            <person name="Kohler A."/>
            <person name="Grigoriev I.V."/>
            <person name="Martin F.M."/>
            <person name="Hacquard S."/>
        </authorList>
    </citation>
    <scope>NUCLEOTIDE SEQUENCE</scope>
    <source>
        <strain evidence="2">FSSC 5 MPI-SDFR-AT-0091</strain>
    </source>
</reference>
<accession>A0A9P9RAK0</accession>
<evidence type="ECO:0000256" key="1">
    <source>
        <dbReference type="SAM" id="SignalP"/>
    </source>
</evidence>
<dbReference type="Proteomes" id="UP000736672">
    <property type="component" value="Unassembled WGS sequence"/>
</dbReference>
<name>A0A9P9RAK0_FUSSL</name>
<feature type="signal peptide" evidence="1">
    <location>
        <begin position="1"/>
        <end position="18"/>
    </location>
</feature>
<dbReference type="AlphaFoldDB" id="A0A9P9RAK0"/>
<comment type="caution">
    <text evidence="2">The sequence shown here is derived from an EMBL/GenBank/DDBJ whole genome shotgun (WGS) entry which is preliminary data.</text>
</comment>
<feature type="chain" id="PRO_5040298012" evidence="1">
    <location>
        <begin position="19"/>
        <end position="698"/>
    </location>
</feature>
<keyword evidence="1" id="KW-0732">Signal</keyword>
<dbReference type="EMBL" id="JAGTJS010000004">
    <property type="protein sequence ID" value="KAH7271045.1"/>
    <property type="molecule type" value="Genomic_DNA"/>
</dbReference>
<sequence length="698" mass="78559">MKLLSLTPILALATGVAATEYICETTDGSPYLHHVNQLIDGLNEKKFEAACLDYGLGSSDCGPTIRSYSGEDGGAAWQLCKGDHAEDHQPLRCEFDPGGMPCAACRPSITMGVVAGHFENLRDQCQGPDSKGDVRVGGIVKLSYVDESTGGVILPTSILQEGRTFRTLAKQTEDLLGMKITPSVNLQVQLSGSVFDNFVRSFWFSLAKETSALRQLLLKQSDMDDYFGGPRLRDNVESILSAVVPEVWEVLQHGTFSLQDLLDLPQVYPHMTLPGPCIYLRIYTHLEGQPADPHDDATQTGINHGHETNTENRNISGLHYSTARKSPRQHRHMILLIVFQQATVLEAVMNMAEQTMVVAFRSYQGWLFRPVEVDDAVPSYTIQQHRAQFMRSISKPVRSAVGWPTLTPLGCNTSSPLFEFRRRAQVQCIPMAAGDRVYTITFTTYRLRRTIFWQPLSSGGVMPLLPLQLLVPGTSQFEGVAFTFGRHFSNAQGPKPTDAKTGYLVFEIMDDKKSHPRAWIGVPSVGPFKNLDRASSLATHFEWFDQGRRTWYTVPLQRVSLLRKPMVKYIRERAIDKILSGWRLAMTLIQALEGIVYQEPFDGFAKEFVIRQVDILQTDHLNQRYRWVSRPNKAFPAPVLATWEDNYNLMHRLFDTPLTHVGPPEPLKLSSHVVNRAMGDLRGEKMGFKYDTYNYLYP</sequence>
<dbReference type="OrthoDB" id="5154081at2759"/>